<dbReference type="EMBL" id="KB706962">
    <property type="protein sequence ID" value="EMR64945.1"/>
    <property type="molecule type" value="Genomic_DNA"/>
</dbReference>
<evidence type="ECO:0000259" key="2">
    <source>
        <dbReference type="Pfam" id="PF03372"/>
    </source>
</evidence>
<evidence type="ECO:0000313" key="3">
    <source>
        <dbReference type="EMBL" id="EMR64945.1"/>
    </source>
</evidence>
<dbReference type="Proteomes" id="UP000012174">
    <property type="component" value="Unassembled WGS sequence"/>
</dbReference>
<feature type="domain" description="Endonuclease/exonuclease/phosphatase" evidence="2">
    <location>
        <begin position="229"/>
        <end position="495"/>
    </location>
</feature>
<keyword evidence="1" id="KW-0732">Signal</keyword>
<sequence>MHFLSLLTAALSAVPFATPSETAAVKNSRQLAGSISLEGDDLLTFSYSTDAPNSKNWIGVFYSSGGGPVDQTHVEDCPTWEYASEAEGQVKISIDPIKSGQYTVFYLASDGYEWLAEPIDISISIGSGSLSFLVDDVTLGSARQGDAFEARIAGLIKGANQAVEFSKTAGDDWVEVSSNGTVSGTPGSSAEQGGVTVRATASDGSTVDLSVTIPVRGADSALVDELRVLSYNLWHSGTQVNNYHEKQVRFLAENNVDVAGMQEANDPHTRRIAEGLGYYYWQSAASTGVISRYPIAEEYEELSNSGGVRVALDGDSLQLNLWVVHLGYTPYGPYDFCYDQMSVEEVIEREGESGRTQQMADTLSVMAEQLDAAASVPVVLLGDTNAPSHLDWVEELREKNCGYADVPWPTSKQPIDAGLTDSFREAHPDPANVQGTTWSPLFPFHDGSTGEEEPQDRIDFIYYAGDLSVVESEGLVVGNPQPSPNHENNEWTSDHRALLTVFRF</sequence>
<keyword evidence="3" id="KW-0255">Endonuclease</keyword>
<dbReference type="PANTHER" id="PTHR41349">
    <property type="match status" value="1"/>
</dbReference>
<dbReference type="OMA" id="NSIKWKW"/>
<feature type="signal peptide" evidence="1">
    <location>
        <begin position="1"/>
        <end position="19"/>
    </location>
</feature>
<feature type="chain" id="PRO_5004085570" evidence="1">
    <location>
        <begin position="20"/>
        <end position="504"/>
    </location>
</feature>
<evidence type="ECO:0000256" key="1">
    <source>
        <dbReference type="SAM" id="SignalP"/>
    </source>
</evidence>
<dbReference type="Pfam" id="PF03372">
    <property type="entry name" value="Exo_endo_phos"/>
    <property type="match status" value="1"/>
</dbReference>
<accession>M7TE18</accession>
<dbReference type="STRING" id="1287681.M7TE18"/>
<dbReference type="SUPFAM" id="SSF56219">
    <property type="entry name" value="DNase I-like"/>
    <property type="match status" value="1"/>
</dbReference>
<proteinExistence type="predicted"/>
<dbReference type="GO" id="GO:0004527">
    <property type="term" value="F:exonuclease activity"/>
    <property type="evidence" value="ECO:0007669"/>
    <property type="project" value="UniProtKB-KW"/>
</dbReference>
<dbReference type="KEGG" id="ela:UCREL1_8091"/>
<dbReference type="OrthoDB" id="276515at2759"/>
<protein>
    <submittedName>
        <fullName evidence="3">Putative endonuclease exonuclease phosphatase family protein</fullName>
    </submittedName>
</protein>
<reference evidence="4" key="1">
    <citation type="journal article" date="2013" name="Genome Announc.">
        <title>Draft genome sequence of the grapevine dieback fungus Eutypa lata UCR-EL1.</title>
        <authorList>
            <person name="Blanco-Ulate B."/>
            <person name="Rolshausen P.E."/>
            <person name="Cantu D."/>
        </authorList>
    </citation>
    <scope>NUCLEOTIDE SEQUENCE [LARGE SCALE GENOMIC DNA]</scope>
    <source>
        <strain evidence="4">UCR-EL1</strain>
    </source>
</reference>
<dbReference type="PANTHER" id="PTHR41349:SF1">
    <property type="entry name" value="PROTEIN CBG08683"/>
    <property type="match status" value="1"/>
</dbReference>
<dbReference type="HOGENOM" id="CLU_027729_0_0_1"/>
<dbReference type="Gene3D" id="3.60.10.10">
    <property type="entry name" value="Endonuclease/exonuclease/phosphatase"/>
    <property type="match status" value="1"/>
</dbReference>
<dbReference type="GO" id="GO:0004519">
    <property type="term" value="F:endonuclease activity"/>
    <property type="evidence" value="ECO:0007669"/>
    <property type="project" value="UniProtKB-KW"/>
</dbReference>
<keyword evidence="3" id="KW-0378">Hydrolase</keyword>
<dbReference type="InterPro" id="IPR013783">
    <property type="entry name" value="Ig-like_fold"/>
</dbReference>
<organism evidence="3 4">
    <name type="scientific">Eutypa lata (strain UCR-EL1)</name>
    <name type="common">Grapevine dieback disease fungus</name>
    <name type="synonym">Eutypa armeniacae</name>
    <dbReference type="NCBI Taxonomy" id="1287681"/>
    <lineage>
        <taxon>Eukaryota</taxon>
        <taxon>Fungi</taxon>
        <taxon>Dikarya</taxon>
        <taxon>Ascomycota</taxon>
        <taxon>Pezizomycotina</taxon>
        <taxon>Sordariomycetes</taxon>
        <taxon>Xylariomycetidae</taxon>
        <taxon>Xylariales</taxon>
        <taxon>Diatrypaceae</taxon>
        <taxon>Eutypa</taxon>
    </lineage>
</organism>
<keyword evidence="4" id="KW-1185">Reference proteome</keyword>
<dbReference type="Gene3D" id="2.60.40.10">
    <property type="entry name" value="Immunoglobulins"/>
    <property type="match status" value="1"/>
</dbReference>
<dbReference type="InterPro" id="IPR036691">
    <property type="entry name" value="Endo/exonu/phosph_ase_sf"/>
</dbReference>
<evidence type="ECO:0000313" key="4">
    <source>
        <dbReference type="Proteomes" id="UP000012174"/>
    </source>
</evidence>
<gene>
    <name evidence="3" type="ORF">UCREL1_8091</name>
</gene>
<keyword evidence="3" id="KW-0269">Exonuclease</keyword>
<keyword evidence="3" id="KW-0540">Nuclease</keyword>
<dbReference type="eggNOG" id="ENOG502RYZR">
    <property type="taxonomic scope" value="Eukaryota"/>
</dbReference>
<name>M7TE18_EUTLA</name>
<dbReference type="AlphaFoldDB" id="M7TE18"/>
<dbReference type="InterPro" id="IPR005135">
    <property type="entry name" value="Endo/exonuclease/phosphatase"/>
</dbReference>